<dbReference type="Proteomes" id="UP000664859">
    <property type="component" value="Unassembled WGS sequence"/>
</dbReference>
<evidence type="ECO:0000259" key="5">
    <source>
        <dbReference type="PROSITE" id="PS51462"/>
    </source>
</evidence>
<dbReference type="PROSITE" id="PS00113">
    <property type="entry name" value="ADENYLATE_KINASE"/>
    <property type="match status" value="1"/>
</dbReference>
<dbReference type="InterPro" id="IPR027417">
    <property type="entry name" value="P-loop_NTPase"/>
</dbReference>
<name>A0A836CMM1_9STRA</name>
<dbReference type="CDD" id="cd03676">
    <property type="entry name" value="NUDIX_Tnr3_like"/>
    <property type="match status" value="1"/>
</dbReference>
<dbReference type="SUPFAM" id="SSF55811">
    <property type="entry name" value="Nudix"/>
    <property type="match status" value="1"/>
</dbReference>
<dbReference type="Gene3D" id="3.90.79.10">
    <property type="entry name" value="Nucleoside Triphosphate Pyrophosphohydrolase"/>
    <property type="match status" value="1"/>
</dbReference>
<dbReference type="EMBL" id="JAFCMP010000024">
    <property type="protein sequence ID" value="KAG5190944.1"/>
    <property type="molecule type" value="Genomic_DNA"/>
</dbReference>
<dbReference type="InterPro" id="IPR033690">
    <property type="entry name" value="Adenylat_kinase_CS"/>
</dbReference>
<accession>A0A836CMM1</accession>
<reference evidence="6" key="1">
    <citation type="submission" date="2021-02" db="EMBL/GenBank/DDBJ databases">
        <title>First Annotated Genome of the Yellow-green Alga Tribonema minus.</title>
        <authorList>
            <person name="Mahan K.M."/>
        </authorList>
    </citation>
    <scope>NUCLEOTIDE SEQUENCE</scope>
    <source>
        <strain evidence="6">UTEX B ZZ1240</strain>
    </source>
</reference>
<evidence type="ECO:0000313" key="7">
    <source>
        <dbReference type="Proteomes" id="UP000664859"/>
    </source>
</evidence>
<evidence type="ECO:0000256" key="2">
    <source>
        <dbReference type="ARBA" id="ARBA00022741"/>
    </source>
</evidence>
<evidence type="ECO:0000256" key="3">
    <source>
        <dbReference type="ARBA" id="ARBA00022777"/>
    </source>
</evidence>
<dbReference type="AlphaFoldDB" id="A0A836CMM1"/>
<dbReference type="HAMAP" id="MF_00235">
    <property type="entry name" value="Adenylate_kinase_Adk"/>
    <property type="match status" value="1"/>
</dbReference>
<keyword evidence="7" id="KW-1185">Reference proteome</keyword>
<evidence type="ECO:0000256" key="1">
    <source>
        <dbReference type="ARBA" id="ARBA00022679"/>
    </source>
</evidence>
<dbReference type="GO" id="GO:0006139">
    <property type="term" value="P:nucleobase-containing compound metabolic process"/>
    <property type="evidence" value="ECO:0007669"/>
    <property type="project" value="InterPro"/>
</dbReference>
<dbReference type="InterPro" id="IPR015797">
    <property type="entry name" value="NUDIX_hydrolase-like_dom_sf"/>
</dbReference>
<dbReference type="InterPro" id="IPR000850">
    <property type="entry name" value="Adenylat/UMP-CMP_kin"/>
</dbReference>
<dbReference type="OrthoDB" id="10261522at2759"/>
<comment type="similarity">
    <text evidence="4">Belongs to the adenylate kinase family.</text>
</comment>
<keyword evidence="2" id="KW-0547">Nucleotide-binding</keyword>
<dbReference type="PRINTS" id="PR00094">
    <property type="entry name" value="ADENYLTKNASE"/>
</dbReference>
<protein>
    <submittedName>
        <fullName evidence="6">Adenylate kinase family protein</fullName>
    </submittedName>
</protein>
<dbReference type="SUPFAM" id="SSF52540">
    <property type="entry name" value="P-loop containing nucleoside triphosphate hydrolases"/>
    <property type="match status" value="1"/>
</dbReference>
<gene>
    <name evidence="6" type="ORF">JKP88DRAFT_256881</name>
</gene>
<dbReference type="CDD" id="cd01428">
    <property type="entry name" value="ADK"/>
    <property type="match status" value="1"/>
</dbReference>
<dbReference type="Gene3D" id="3.40.50.300">
    <property type="entry name" value="P-loop containing nucleotide triphosphate hydrolases"/>
    <property type="match status" value="1"/>
</dbReference>
<dbReference type="GO" id="GO:0005524">
    <property type="term" value="F:ATP binding"/>
    <property type="evidence" value="ECO:0007669"/>
    <property type="project" value="InterPro"/>
</dbReference>
<dbReference type="PROSITE" id="PS51462">
    <property type="entry name" value="NUDIX"/>
    <property type="match status" value="1"/>
</dbReference>
<sequence length="545" mass="60212">MTGQGKQAYRDVVTPAYTSETDTYVFQYSPPEHRRVVSEARHQNYKGPPMKILLLGKPCSGKGTIAPMLSRAYRAVVVSTGNLLRAEVKAESVLGAIAEEQMAKGKLLPSRLLLSLIQARLTHRDCGANGWILDGFPRSPEQARLLAEAELVPDCIVVLERPDELVREFALGRMQDSATGTIYHPKFNPPPPDAVHRLVWRTDDTPEVIESRLRQHHATMQRTLAEFKGVPTAQIDSARSDLDTFADVCDFVEAVAARKLEALGEEGLRRVSTEVDSRLKDVEVAPEEGEGPDAGTLVAAVRRCNRHDIRHYLPVYMGDSQERTRTLEGLVQSLVSAGVIDGTSVRDELQTPLARMERAAMIHFGVTLLQVPSHGVHVNGYTAIKVNGGDWWRPHKVWLGVRSMSKATYPGLLDQLAAGGLSSGVSLKENVVRECMEEASVPLSFSKNILPAGQVSYRYSTRKGLSTKILTVFDLQLPEDFVPFNGDGEVEEFRLVPIKEALDSIRQPNCALVMIDFALRHGFVKADDADYLELCHSLRAGHVPQ</sequence>
<dbReference type="PANTHER" id="PTHR23359">
    <property type="entry name" value="NUCLEOTIDE KINASE"/>
    <property type="match status" value="1"/>
</dbReference>
<keyword evidence="3 4" id="KW-0418">Kinase</keyword>
<comment type="caution">
    <text evidence="6">The sequence shown here is derived from an EMBL/GenBank/DDBJ whole genome shotgun (WGS) entry which is preliminary data.</text>
</comment>
<proteinExistence type="inferred from homology"/>
<evidence type="ECO:0000313" key="6">
    <source>
        <dbReference type="EMBL" id="KAG5190944.1"/>
    </source>
</evidence>
<dbReference type="GO" id="GO:0019205">
    <property type="term" value="F:nucleobase-containing compound kinase activity"/>
    <property type="evidence" value="ECO:0007669"/>
    <property type="project" value="InterPro"/>
</dbReference>
<dbReference type="Pfam" id="PF00406">
    <property type="entry name" value="ADK"/>
    <property type="match status" value="1"/>
</dbReference>
<feature type="domain" description="Nudix hydrolase" evidence="5">
    <location>
        <begin position="376"/>
        <end position="519"/>
    </location>
</feature>
<keyword evidence="1 4" id="KW-0808">Transferase</keyword>
<dbReference type="InterPro" id="IPR000086">
    <property type="entry name" value="NUDIX_hydrolase_dom"/>
</dbReference>
<evidence type="ECO:0000256" key="4">
    <source>
        <dbReference type="RuleBase" id="RU003330"/>
    </source>
</evidence>
<organism evidence="6 7">
    <name type="scientific">Tribonema minus</name>
    <dbReference type="NCBI Taxonomy" id="303371"/>
    <lineage>
        <taxon>Eukaryota</taxon>
        <taxon>Sar</taxon>
        <taxon>Stramenopiles</taxon>
        <taxon>Ochrophyta</taxon>
        <taxon>PX clade</taxon>
        <taxon>Xanthophyceae</taxon>
        <taxon>Tribonematales</taxon>
        <taxon>Tribonemataceae</taxon>
        <taxon>Tribonema</taxon>
    </lineage>
</organism>
<dbReference type="Pfam" id="PF00293">
    <property type="entry name" value="NUDIX"/>
    <property type="match status" value="1"/>
</dbReference>